<evidence type="ECO:0000313" key="5">
    <source>
        <dbReference type="Proteomes" id="UP001497444"/>
    </source>
</evidence>
<evidence type="ECO:0000256" key="1">
    <source>
        <dbReference type="ARBA" id="ARBA00023002"/>
    </source>
</evidence>
<dbReference type="PANTHER" id="PTHR10996:SF178">
    <property type="entry name" value="2-HYDROXYACID DEHYDROGENASE YGL185C-RELATED"/>
    <property type="match status" value="1"/>
</dbReference>
<evidence type="ECO:0000256" key="2">
    <source>
        <dbReference type="ARBA" id="ARBA00023027"/>
    </source>
</evidence>
<dbReference type="InterPro" id="IPR050223">
    <property type="entry name" value="D-isomer_2-hydroxyacid_DH"/>
</dbReference>
<gene>
    <name evidence="4" type="ORF">CSSPJE1EN1_LOCUS24967</name>
</gene>
<dbReference type="EMBL" id="CAXAQS010000006">
    <property type="protein sequence ID" value="CAK9249589.1"/>
    <property type="molecule type" value="Genomic_DNA"/>
</dbReference>
<protein>
    <recommendedName>
        <fullName evidence="3">D-isomer specific 2-hydroxyacid dehydrogenase NAD-binding domain-containing protein</fullName>
    </recommendedName>
</protein>
<keyword evidence="1" id="KW-0560">Oxidoreductase</keyword>
<reference evidence="4" key="1">
    <citation type="submission" date="2024-02" db="EMBL/GenBank/DDBJ databases">
        <authorList>
            <consortium name="ELIXIR-Norway"/>
            <consortium name="Elixir Norway"/>
        </authorList>
    </citation>
    <scope>NUCLEOTIDE SEQUENCE</scope>
</reference>
<proteinExistence type="predicted"/>
<evidence type="ECO:0000313" key="4">
    <source>
        <dbReference type="EMBL" id="CAK9249589.1"/>
    </source>
</evidence>
<keyword evidence="2" id="KW-0520">NAD</keyword>
<organism evidence="4 5">
    <name type="scientific">Sphagnum jensenii</name>
    <dbReference type="NCBI Taxonomy" id="128206"/>
    <lineage>
        <taxon>Eukaryota</taxon>
        <taxon>Viridiplantae</taxon>
        <taxon>Streptophyta</taxon>
        <taxon>Embryophyta</taxon>
        <taxon>Bryophyta</taxon>
        <taxon>Sphagnophytina</taxon>
        <taxon>Sphagnopsida</taxon>
        <taxon>Sphagnales</taxon>
        <taxon>Sphagnaceae</taxon>
        <taxon>Sphagnum</taxon>
    </lineage>
</organism>
<dbReference type="Gene3D" id="3.40.50.720">
    <property type="entry name" value="NAD(P)-binding Rossmann-like Domain"/>
    <property type="match status" value="1"/>
</dbReference>
<dbReference type="PANTHER" id="PTHR10996">
    <property type="entry name" value="2-HYDROXYACID DEHYDROGENASE-RELATED"/>
    <property type="match status" value="1"/>
</dbReference>
<feature type="domain" description="D-isomer specific 2-hydroxyacid dehydrogenase NAD-binding" evidence="3">
    <location>
        <begin position="21"/>
        <end position="142"/>
    </location>
</feature>
<dbReference type="InterPro" id="IPR036291">
    <property type="entry name" value="NAD(P)-bd_dom_sf"/>
</dbReference>
<dbReference type="Proteomes" id="UP001497444">
    <property type="component" value="Unassembled WGS sequence"/>
</dbReference>
<sequence length="180" mass="19438">MGLLFPNTPDVLTDDCADLAIALLLSSMRQVCAADRYVRKSCWPKLGQYPPHMSGKRLGGVRLGRIGMAVAKRAEAFSCRISYFARLEKSGGPYKFYATILELANNSDMLVLTYALTNETTHIVGRKVLDALGPEVSLVAISHMKSGCALHSKGILPKDMFKVACTAVVNGGWKGTCLGV</sequence>
<keyword evidence="5" id="KW-1185">Reference proteome</keyword>
<accession>A0ABP0V588</accession>
<dbReference type="InterPro" id="IPR006140">
    <property type="entry name" value="D-isomer_DH_NAD-bd"/>
</dbReference>
<dbReference type="SUPFAM" id="SSF51735">
    <property type="entry name" value="NAD(P)-binding Rossmann-fold domains"/>
    <property type="match status" value="1"/>
</dbReference>
<comment type="caution">
    <text evidence="4">The sequence shown here is derived from an EMBL/GenBank/DDBJ whole genome shotgun (WGS) entry which is preliminary data.</text>
</comment>
<dbReference type="Pfam" id="PF02826">
    <property type="entry name" value="2-Hacid_dh_C"/>
    <property type="match status" value="1"/>
</dbReference>
<name>A0ABP0V588_9BRYO</name>
<evidence type="ECO:0000259" key="3">
    <source>
        <dbReference type="Pfam" id="PF02826"/>
    </source>
</evidence>